<sequence>MTSHSQSTPSQPAYRGQKLRAFAFALLAKREYSKTELYQKLMLYAADADEVKLLLEELSQANYQSDTRMAGMLVRQEIRQGRGPRRIQQRLQKHQIDHDLAQPDLAEIDWFEQALQLKIKKFGENIAQDQKQLAKQIRFLQYRGYAIDIIMKVVKYKEND</sequence>
<evidence type="ECO:0000256" key="1">
    <source>
        <dbReference type="ARBA" id="ARBA00004496"/>
    </source>
</evidence>
<feature type="domain" description="RecX third three-helical" evidence="7">
    <location>
        <begin position="107"/>
        <end position="154"/>
    </location>
</feature>
<evidence type="ECO:0000256" key="5">
    <source>
        <dbReference type="HAMAP-Rule" id="MF_01114"/>
    </source>
</evidence>
<dbReference type="AlphaFoldDB" id="A0A1E7RE49"/>
<comment type="subcellular location">
    <subcellularLocation>
        <location evidence="1 5">Cytoplasm</location>
    </subcellularLocation>
</comment>
<dbReference type="InterPro" id="IPR053924">
    <property type="entry name" value="RecX_HTH_2nd"/>
</dbReference>
<feature type="domain" description="RecX second three-helical" evidence="6">
    <location>
        <begin position="65"/>
        <end position="102"/>
    </location>
</feature>
<comment type="function">
    <text evidence="5">Modulates RecA activity.</text>
</comment>
<reference evidence="8 9" key="1">
    <citation type="submission" date="2016-09" db="EMBL/GenBank/DDBJ databases">
        <authorList>
            <person name="Capua I."/>
            <person name="De Benedictis P."/>
            <person name="Joannis T."/>
            <person name="Lombin L.H."/>
            <person name="Cattoli G."/>
        </authorList>
    </citation>
    <scope>NUCLEOTIDE SEQUENCE [LARGE SCALE GENOMIC DNA]</scope>
    <source>
        <strain evidence="8 9">ANC 4671</strain>
    </source>
</reference>
<dbReference type="PANTHER" id="PTHR33602">
    <property type="entry name" value="REGULATORY PROTEIN RECX FAMILY PROTEIN"/>
    <property type="match status" value="1"/>
</dbReference>
<comment type="caution">
    <text evidence="8">The sequence shown here is derived from an EMBL/GenBank/DDBJ whole genome shotgun (WGS) entry which is preliminary data.</text>
</comment>
<evidence type="ECO:0000313" key="9">
    <source>
        <dbReference type="Proteomes" id="UP000185895"/>
    </source>
</evidence>
<dbReference type="InterPro" id="IPR036388">
    <property type="entry name" value="WH-like_DNA-bd_sf"/>
</dbReference>
<evidence type="ECO:0000256" key="4">
    <source>
        <dbReference type="ARBA" id="ARBA00022490"/>
    </source>
</evidence>
<proteinExistence type="inferred from homology"/>
<dbReference type="Proteomes" id="UP000185895">
    <property type="component" value="Unassembled WGS sequence"/>
</dbReference>
<dbReference type="PANTHER" id="PTHR33602:SF1">
    <property type="entry name" value="REGULATORY PROTEIN RECX FAMILY PROTEIN"/>
    <property type="match status" value="1"/>
</dbReference>
<dbReference type="InterPro" id="IPR003783">
    <property type="entry name" value="Regulatory_RecX"/>
</dbReference>
<organism evidence="8 9">
    <name type="scientific">Acinetobacter qingfengensis</name>
    <dbReference type="NCBI Taxonomy" id="1262585"/>
    <lineage>
        <taxon>Bacteria</taxon>
        <taxon>Pseudomonadati</taxon>
        <taxon>Pseudomonadota</taxon>
        <taxon>Gammaproteobacteria</taxon>
        <taxon>Moraxellales</taxon>
        <taxon>Moraxellaceae</taxon>
        <taxon>Acinetobacter</taxon>
    </lineage>
</organism>
<accession>A0A1E7RE49</accession>
<keyword evidence="9" id="KW-1185">Reference proteome</keyword>
<dbReference type="GO" id="GO:0006282">
    <property type="term" value="P:regulation of DNA repair"/>
    <property type="evidence" value="ECO:0007669"/>
    <property type="project" value="UniProtKB-UniRule"/>
</dbReference>
<evidence type="ECO:0000256" key="2">
    <source>
        <dbReference type="ARBA" id="ARBA00009695"/>
    </source>
</evidence>
<dbReference type="EMBL" id="MKKK01000006">
    <property type="protein sequence ID" value="OEY97611.1"/>
    <property type="molecule type" value="Genomic_DNA"/>
</dbReference>
<dbReference type="Pfam" id="PF02631">
    <property type="entry name" value="RecX_HTH2"/>
    <property type="match status" value="1"/>
</dbReference>
<dbReference type="Gene3D" id="1.10.10.10">
    <property type="entry name" value="Winged helix-like DNA-binding domain superfamily/Winged helix DNA-binding domain"/>
    <property type="match status" value="3"/>
</dbReference>
<dbReference type="HAMAP" id="MF_01114">
    <property type="entry name" value="RecX"/>
    <property type="match status" value="1"/>
</dbReference>
<dbReference type="GO" id="GO:0005737">
    <property type="term" value="C:cytoplasm"/>
    <property type="evidence" value="ECO:0007669"/>
    <property type="project" value="UniProtKB-SubCell"/>
</dbReference>
<evidence type="ECO:0000259" key="7">
    <source>
        <dbReference type="Pfam" id="PF21981"/>
    </source>
</evidence>
<comment type="similarity">
    <text evidence="2 5">Belongs to the RecX family.</text>
</comment>
<keyword evidence="4 5" id="KW-0963">Cytoplasm</keyword>
<dbReference type="STRING" id="1262585.BJI46_09020"/>
<name>A0A1E7RE49_9GAMM</name>
<dbReference type="OrthoDB" id="7066780at2"/>
<evidence type="ECO:0000256" key="3">
    <source>
        <dbReference type="ARBA" id="ARBA00018111"/>
    </source>
</evidence>
<evidence type="ECO:0000313" key="8">
    <source>
        <dbReference type="EMBL" id="OEY97611.1"/>
    </source>
</evidence>
<protein>
    <recommendedName>
        <fullName evidence="3 5">Regulatory protein RecX</fullName>
    </recommendedName>
</protein>
<dbReference type="Pfam" id="PF21981">
    <property type="entry name" value="RecX_HTH3"/>
    <property type="match status" value="1"/>
</dbReference>
<evidence type="ECO:0000259" key="6">
    <source>
        <dbReference type="Pfam" id="PF02631"/>
    </source>
</evidence>
<gene>
    <name evidence="5" type="primary">recX</name>
    <name evidence="8" type="ORF">BJI46_09020</name>
</gene>
<dbReference type="InterPro" id="IPR053925">
    <property type="entry name" value="RecX_HTH_3rd"/>
</dbReference>